<dbReference type="SUPFAM" id="SSF53474">
    <property type="entry name" value="alpha/beta-Hydrolases"/>
    <property type="match status" value="1"/>
</dbReference>
<dbReference type="Pfam" id="PF12697">
    <property type="entry name" value="Abhydrolase_6"/>
    <property type="match status" value="1"/>
</dbReference>
<accession>A0A561EBE5</accession>
<protein>
    <recommendedName>
        <fullName evidence="1">AB hydrolase-1 domain-containing protein</fullName>
    </recommendedName>
</protein>
<proteinExistence type="predicted"/>
<dbReference type="InterPro" id="IPR029058">
    <property type="entry name" value="AB_hydrolase_fold"/>
</dbReference>
<feature type="domain" description="AB hydrolase-1" evidence="1">
    <location>
        <begin position="141"/>
        <end position="323"/>
    </location>
</feature>
<dbReference type="EMBL" id="VIVQ01000001">
    <property type="protein sequence ID" value="TWE12928.1"/>
    <property type="molecule type" value="Genomic_DNA"/>
</dbReference>
<dbReference type="PANTHER" id="PTHR12277">
    <property type="entry name" value="ALPHA/BETA HYDROLASE DOMAIN-CONTAINING PROTEIN"/>
    <property type="match status" value="1"/>
</dbReference>
<dbReference type="GO" id="GO:0003824">
    <property type="term" value="F:catalytic activity"/>
    <property type="evidence" value="ECO:0007669"/>
    <property type="project" value="UniProtKB-ARBA"/>
</dbReference>
<evidence type="ECO:0000259" key="1">
    <source>
        <dbReference type="Pfam" id="PF12697"/>
    </source>
</evidence>
<dbReference type="PANTHER" id="PTHR12277:SF79">
    <property type="entry name" value="XAA-PRO DIPEPTIDYL-PEPTIDASE-RELATED"/>
    <property type="match status" value="1"/>
</dbReference>
<dbReference type="Proteomes" id="UP000318297">
    <property type="component" value="Unassembled WGS sequence"/>
</dbReference>
<organism evidence="2 3">
    <name type="scientific">Rudaeicoccus suwonensis</name>
    <dbReference type="NCBI Taxonomy" id="657409"/>
    <lineage>
        <taxon>Bacteria</taxon>
        <taxon>Bacillati</taxon>
        <taxon>Actinomycetota</taxon>
        <taxon>Actinomycetes</taxon>
        <taxon>Micrococcales</taxon>
        <taxon>Dermacoccaceae</taxon>
        <taxon>Rudaeicoccus</taxon>
    </lineage>
</organism>
<evidence type="ECO:0000313" key="3">
    <source>
        <dbReference type="Proteomes" id="UP000318297"/>
    </source>
</evidence>
<name>A0A561EBE5_9MICO</name>
<dbReference type="InterPro" id="IPR000073">
    <property type="entry name" value="AB_hydrolase_1"/>
</dbReference>
<reference evidence="2 3" key="1">
    <citation type="submission" date="2019-06" db="EMBL/GenBank/DDBJ databases">
        <title>Sequencing the genomes of 1000 actinobacteria strains.</title>
        <authorList>
            <person name="Klenk H.-P."/>
        </authorList>
    </citation>
    <scope>NUCLEOTIDE SEQUENCE [LARGE SCALE GENOMIC DNA]</scope>
    <source>
        <strain evidence="2 3">DSM 19560</strain>
    </source>
</reference>
<dbReference type="Gene3D" id="3.40.50.1820">
    <property type="entry name" value="alpha/beta hydrolase"/>
    <property type="match status" value="1"/>
</dbReference>
<evidence type="ECO:0000313" key="2">
    <source>
        <dbReference type="EMBL" id="TWE12928.1"/>
    </source>
</evidence>
<comment type="caution">
    <text evidence="2">The sequence shown here is derived from an EMBL/GenBank/DDBJ whole genome shotgun (WGS) entry which is preliminary data.</text>
</comment>
<sequence>MTATLGAAVTTGLASYFVRRVITPDTPVDDLTVVAVTSDAITLTATAESTEPGRYGLWQNGFQTHARLGEVLTADEHHVVRRIDGIDRGILRPGPARLNGYYFCGPPTTSPGLDLHEVMIDGAAGPMPAWCGQVPGDRWAVLVHGRGALRAEGLRAVPTLQRLGISCLLPSYRNDVDAPASEDRLYHLGLTEWQDIEAAIRYAADHGAREVQLFGWSMGGAVVLQTLDRSALAAHVSRVVLDAPVLDWQRVMDFHAKQNRLPRRVGRYGQWMLRSPARGPLTGVADVVDVRETDWLTKAVQLTTPTLVIHSRVDEFVPYEPSALLAQTRPDLVQLATWESGRHCREWNVDSQRWEDLVADFCGPPQPPVHAAPVSPGSANDR</sequence>
<dbReference type="RefSeq" id="WP_246104528.1">
    <property type="nucleotide sequence ID" value="NZ_VIVQ01000001.1"/>
</dbReference>
<dbReference type="AlphaFoldDB" id="A0A561EBE5"/>
<gene>
    <name evidence="2" type="ORF">BKA23_1755</name>
</gene>
<keyword evidence="3" id="KW-1185">Reference proteome</keyword>